<gene>
    <name evidence="3" type="ORF">JBS370_LOCUS10066</name>
    <name evidence="2" type="ORF">ZHD862_LOCUS13553</name>
</gene>
<reference evidence="2" key="1">
    <citation type="submission" date="2021-02" db="EMBL/GenBank/DDBJ databases">
        <authorList>
            <person name="Nowell W R."/>
        </authorList>
    </citation>
    <scope>NUCLEOTIDE SEQUENCE</scope>
</reference>
<feature type="transmembrane region" description="Helical" evidence="1">
    <location>
        <begin position="80"/>
        <end position="106"/>
    </location>
</feature>
<sequence>MKKEISIEPLLVKTVNRQSPDANQVHPWIRYLVAGVAAASIYSLIVLILLLAIPIIVLAIGVRYHDPRYCPIEPRISLYLIVHGSVALGLIILNIIISTITIFFFYHRSLISIILVLILSIIILLGTIFSFIWLIIGSVWTFRVNKQVIHEYDTINHYYTYNYCHPVLYRFTFVYLILSYILLVIACCYQCFIRICCPKIQKKETLAFL</sequence>
<protein>
    <submittedName>
        <fullName evidence="2">Uncharacterized protein</fullName>
    </submittedName>
</protein>
<dbReference type="InterPro" id="IPR040350">
    <property type="entry name" value="TMEM272"/>
</dbReference>
<comment type="caution">
    <text evidence="2">The sequence shown here is derived from an EMBL/GenBank/DDBJ whole genome shotgun (WGS) entry which is preliminary data.</text>
</comment>
<accession>A0A814IG91</accession>
<evidence type="ECO:0000313" key="4">
    <source>
        <dbReference type="Proteomes" id="UP000663864"/>
    </source>
</evidence>
<dbReference type="Proteomes" id="UP000663864">
    <property type="component" value="Unassembled WGS sequence"/>
</dbReference>
<proteinExistence type="predicted"/>
<dbReference type="EMBL" id="CAJNOT010000560">
    <property type="protein sequence ID" value="CAF1021280.1"/>
    <property type="molecule type" value="Genomic_DNA"/>
</dbReference>
<evidence type="ECO:0000256" key="1">
    <source>
        <dbReference type="SAM" id="Phobius"/>
    </source>
</evidence>
<dbReference type="AlphaFoldDB" id="A0A814IG91"/>
<feature type="transmembrane region" description="Helical" evidence="1">
    <location>
        <begin position="31"/>
        <end position="60"/>
    </location>
</feature>
<dbReference type="EMBL" id="CAJOBD010000713">
    <property type="protein sequence ID" value="CAF3709719.1"/>
    <property type="molecule type" value="Genomic_DNA"/>
</dbReference>
<keyword evidence="1" id="KW-1133">Transmembrane helix</keyword>
<feature type="transmembrane region" description="Helical" evidence="1">
    <location>
        <begin position="113"/>
        <end position="136"/>
    </location>
</feature>
<organism evidence="2 4">
    <name type="scientific">Rotaria sordida</name>
    <dbReference type="NCBI Taxonomy" id="392033"/>
    <lineage>
        <taxon>Eukaryota</taxon>
        <taxon>Metazoa</taxon>
        <taxon>Spiralia</taxon>
        <taxon>Gnathifera</taxon>
        <taxon>Rotifera</taxon>
        <taxon>Eurotatoria</taxon>
        <taxon>Bdelloidea</taxon>
        <taxon>Philodinida</taxon>
        <taxon>Philodinidae</taxon>
        <taxon>Rotaria</taxon>
    </lineage>
</organism>
<dbReference type="Proteomes" id="UP000663836">
    <property type="component" value="Unassembled WGS sequence"/>
</dbReference>
<evidence type="ECO:0000313" key="3">
    <source>
        <dbReference type="EMBL" id="CAF3709719.1"/>
    </source>
</evidence>
<feature type="transmembrane region" description="Helical" evidence="1">
    <location>
        <begin position="173"/>
        <end position="193"/>
    </location>
</feature>
<dbReference type="PANTHER" id="PTHR33444">
    <property type="entry name" value="SI:DKEY-19B23.12-RELATED"/>
    <property type="match status" value="1"/>
</dbReference>
<name>A0A814IG91_9BILA</name>
<dbReference type="PANTHER" id="PTHR33444:SF7">
    <property type="entry name" value="TRANSMEMBRANE PROTEIN 272"/>
    <property type="match status" value="1"/>
</dbReference>
<evidence type="ECO:0000313" key="2">
    <source>
        <dbReference type="EMBL" id="CAF1021280.1"/>
    </source>
</evidence>
<keyword evidence="1" id="KW-0472">Membrane</keyword>
<keyword evidence="1" id="KW-0812">Transmembrane</keyword>